<protein>
    <submittedName>
        <fullName evidence="1">Phytoene synthase</fullName>
    </submittedName>
</protein>
<gene>
    <name evidence="1" type="ORF">FAP39_09165</name>
</gene>
<dbReference type="Proteomes" id="UP000306575">
    <property type="component" value="Unassembled WGS sequence"/>
</dbReference>
<keyword evidence="2" id="KW-1185">Reference proteome</keyword>
<organism evidence="1 2">
    <name type="scientific">Shimia litoralis</name>
    <dbReference type="NCBI Taxonomy" id="420403"/>
    <lineage>
        <taxon>Bacteria</taxon>
        <taxon>Pseudomonadati</taxon>
        <taxon>Pseudomonadota</taxon>
        <taxon>Alphaproteobacteria</taxon>
        <taxon>Rhodobacterales</taxon>
        <taxon>Roseobacteraceae</taxon>
    </lineage>
</organism>
<dbReference type="EMBL" id="SULI01000009">
    <property type="protein sequence ID" value="TKZ20696.1"/>
    <property type="molecule type" value="Genomic_DNA"/>
</dbReference>
<dbReference type="InterPro" id="IPR002060">
    <property type="entry name" value="Squ/phyt_synthse"/>
</dbReference>
<evidence type="ECO:0000313" key="2">
    <source>
        <dbReference type="Proteomes" id="UP000306575"/>
    </source>
</evidence>
<dbReference type="InterPro" id="IPR008949">
    <property type="entry name" value="Isoprenoid_synthase_dom_sf"/>
</dbReference>
<dbReference type="SUPFAM" id="SSF48576">
    <property type="entry name" value="Terpenoid synthases"/>
    <property type="match status" value="1"/>
</dbReference>
<dbReference type="RefSeq" id="WP_138016102.1">
    <property type="nucleotide sequence ID" value="NZ_SULI01000009.1"/>
</dbReference>
<comment type="caution">
    <text evidence="1">The sequence shown here is derived from an EMBL/GenBank/DDBJ whole genome shotgun (WGS) entry which is preliminary data.</text>
</comment>
<proteinExistence type="predicted"/>
<accession>A0A4U7N5V3</accession>
<name>A0A4U7N5V3_9RHOB</name>
<dbReference type="AlphaFoldDB" id="A0A4U7N5V3"/>
<evidence type="ECO:0000313" key="1">
    <source>
        <dbReference type="EMBL" id="TKZ20696.1"/>
    </source>
</evidence>
<dbReference type="OrthoDB" id="9814909at2"/>
<dbReference type="Pfam" id="PF00494">
    <property type="entry name" value="SQS_PSY"/>
    <property type="match status" value="1"/>
</dbReference>
<reference evidence="1 2" key="1">
    <citation type="submission" date="2019-04" db="EMBL/GenBank/DDBJ databases">
        <title>Genome sequence of Pelagicola litoralis CL-ES2.</title>
        <authorList>
            <person name="Cao J."/>
        </authorList>
    </citation>
    <scope>NUCLEOTIDE SEQUENCE [LARGE SCALE GENOMIC DNA]</scope>
    <source>
        <strain evidence="1 2">CL-ES2</strain>
    </source>
</reference>
<dbReference type="Gene3D" id="1.10.600.10">
    <property type="entry name" value="Farnesyl Diphosphate Synthase"/>
    <property type="match status" value="1"/>
</dbReference>
<sequence length="261" mass="28886">MTDDALTQDLQACAELVFRGDPDRFQAVMAAKPAARDRLFPLYAFNLEVARAPWVTEEPMIAEMRLQWWRDALEEIGKGAAMRRHEVTSPLAACLGPRDVELLDDLVAARRWDIYKDPFEDAAHFAQYIDRTSGHLTVVASRLLGDADEAVVRDFAYAVGIANWLNAIPELVARKRVPLVDGRPEAVGFLAEGALARLRSARSARAKISKAAGQALLVGWQAETLLSQVAKDPERVIDGALGMSEFSRKAGLMWLAMTGRW</sequence>